<feature type="domain" description="N-acetyltransferase" evidence="7">
    <location>
        <begin position="182"/>
        <end position="366"/>
    </location>
</feature>
<evidence type="ECO:0000256" key="2">
    <source>
        <dbReference type="ARBA" id="ARBA00022679"/>
    </source>
</evidence>
<dbReference type="InterPro" id="IPR016181">
    <property type="entry name" value="Acyl_CoA_acyltransferase"/>
</dbReference>
<proteinExistence type="inferred from homology"/>
<dbReference type="InterPro" id="IPR000182">
    <property type="entry name" value="GNAT_dom"/>
</dbReference>
<protein>
    <submittedName>
        <fullName evidence="8">Lipid II:glycine glycyltransferase</fullName>
        <ecNumber evidence="8">2.3.2.16</ecNumber>
    </submittedName>
</protein>
<reference evidence="8 9" key="1">
    <citation type="submission" date="2018-03" db="EMBL/GenBank/DDBJ databases">
        <title>Genome sequence of Moorella humiferrea DSM 23265.</title>
        <authorList>
            <person name="Poehlein A."/>
            <person name="Daniel R."/>
        </authorList>
    </citation>
    <scope>NUCLEOTIDE SEQUENCE [LARGE SCALE GENOMIC DNA]</scope>
    <source>
        <strain evidence="8 9">DSM 23265</strain>
    </source>
</reference>
<keyword evidence="6" id="KW-0961">Cell wall biogenesis/degradation</keyword>
<dbReference type="Proteomes" id="UP000238415">
    <property type="component" value="Unassembled WGS sequence"/>
</dbReference>
<evidence type="ECO:0000256" key="5">
    <source>
        <dbReference type="ARBA" id="ARBA00023315"/>
    </source>
</evidence>
<evidence type="ECO:0000313" key="9">
    <source>
        <dbReference type="Proteomes" id="UP000238415"/>
    </source>
</evidence>
<comment type="similarity">
    <text evidence="1">Belongs to the FemABX family.</text>
</comment>
<dbReference type="EMBL" id="PVXM01000056">
    <property type="protein sequence ID" value="PRR69281.1"/>
    <property type="molecule type" value="Genomic_DNA"/>
</dbReference>
<evidence type="ECO:0000256" key="6">
    <source>
        <dbReference type="ARBA" id="ARBA00023316"/>
    </source>
</evidence>
<dbReference type="GO" id="GO:0016747">
    <property type="term" value="F:acyltransferase activity, transferring groups other than amino-acyl groups"/>
    <property type="evidence" value="ECO:0007669"/>
    <property type="project" value="InterPro"/>
</dbReference>
<accession>A0A2T0AL08</accession>
<sequence length="366" mass="42426">MNRRARLIGPEEESRFDAFIAGHPKGHFLQSYGWGEVKATTGWRPLRLVLEEGDRIVAAASLLKRRLPYIGRSILYAPRGPVVDFHNGELFDELLKAIDEVARQEGAILLKIDPDIPDEDEAVKGMLRAKGFRLANKGEGFEGVQPRHVFRLDITPQPEELLARMHGKTRYNIRLAQKKGVVIKDDCTLDDLPVFYELLKETTLRDRFLVRSYSYFVTMWREMVERGYAKLFLAYYQGEAIAGTLAFIMGDKAWYLYGASGNRHRNVMPNYLLQWAMILWARERGCTLYDFRGVPGKLDEDNPLYGLYRFKKGFGGVFTTFIGEYDRVYSPFYYWLWQSAIPLYSRGFRRLLFWRKKAREGAAVEA</sequence>
<keyword evidence="5 8" id="KW-0012">Acyltransferase</keyword>
<dbReference type="EC" id="2.3.2.16" evidence="8"/>
<dbReference type="AlphaFoldDB" id="A0A2T0AL08"/>
<dbReference type="InterPro" id="IPR003447">
    <property type="entry name" value="FEMABX"/>
</dbReference>
<dbReference type="PROSITE" id="PS51191">
    <property type="entry name" value="FEMABX"/>
    <property type="match status" value="1"/>
</dbReference>
<gene>
    <name evidence="8" type="primary">femX</name>
    <name evidence="8" type="ORF">MOHU_23780</name>
</gene>
<evidence type="ECO:0000256" key="1">
    <source>
        <dbReference type="ARBA" id="ARBA00009943"/>
    </source>
</evidence>
<keyword evidence="2 8" id="KW-0808">Transferase</keyword>
<dbReference type="InterPro" id="IPR050644">
    <property type="entry name" value="PG_Glycine_Bridge_Synth"/>
</dbReference>
<evidence type="ECO:0000259" key="7">
    <source>
        <dbReference type="PROSITE" id="PS51186"/>
    </source>
</evidence>
<keyword evidence="9" id="KW-1185">Reference proteome</keyword>
<dbReference type="RefSeq" id="WP_106006295.1">
    <property type="nucleotide sequence ID" value="NZ_CP136418.1"/>
</dbReference>
<dbReference type="GO" id="GO:0008360">
    <property type="term" value="P:regulation of cell shape"/>
    <property type="evidence" value="ECO:0007669"/>
    <property type="project" value="UniProtKB-KW"/>
</dbReference>
<evidence type="ECO:0000256" key="4">
    <source>
        <dbReference type="ARBA" id="ARBA00022984"/>
    </source>
</evidence>
<dbReference type="GO" id="GO:0009252">
    <property type="term" value="P:peptidoglycan biosynthetic process"/>
    <property type="evidence" value="ECO:0007669"/>
    <property type="project" value="UniProtKB-KW"/>
</dbReference>
<dbReference type="OrthoDB" id="9785911at2"/>
<comment type="caution">
    <text evidence="8">The sequence shown here is derived from an EMBL/GenBank/DDBJ whole genome shotgun (WGS) entry which is preliminary data.</text>
</comment>
<dbReference type="GO" id="GO:0071555">
    <property type="term" value="P:cell wall organization"/>
    <property type="evidence" value="ECO:0007669"/>
    <property type="project" value="UniProtKB-KW"/>
</dbReference>
<organism evidence="8 9">
    <name type="scientific">Neomoorella humiferrea</name>
    <dbReference type="NCBI Taxonomy" id="676965"/>
    <lineage>
        <taxon>Bacteria</taxon>
        <taxon>Bacillati</taxon>
        <taxon>Bacillota</taxon>
        <taxon>Clostridia</taxon>
        <taxon>Neomoorellales</taxon>
        <taxon>Neomoorellaceae</taxon>
        <taxon>Neomoorella</taxon>
    </lineage>
</organism>
<dbReference type="Pfam" id="PF02388">
    <property type="entry name" value="FemAB"/>
    <property type="match status" value="2"/>
</dbReference>
<dbReference type="PROSITE" id="PS51186">
    <property type="entry name" value="GNAT"/>
    <property type="match status" value="1"/>
</dbReference>
<dbReference type="PANTHER" id="PTHR36174:SF1">
    <property type="entry name" value="LIPID II:GLYCINE GLYCYLTRANSFERASE"/>
    <property type="match status" value="1"/>
</dbReference>
<keyword evidence="3" id="KW-0133">Cell shape</keyword>
<dbReference type="GO" id="GO:0016755">
    <property type="term" value="F:aminoacyltransferase activity"/>
    <property type="evidence" value="ECO:0007669"/>
    <property type="project" value="InterPro"/>
</dbReference>
<keyword evidence="4" id="KW-0573">Peptidoglycan synthesis</keyword>
<dbReference type="Gene3D" id="3.40.630.30">
    <property type="match status" value="2"/>
</dbReference>
<dbReference type="PANTHER" id="PTHR36174">
    <property type="entry name" value="LIPID II:GLYCINE GLYCYLTRANSFERASE"/>
    <property type="match status" value="1"/>
</dbReference>
<name>A0A2T0AL08_9FIRM</name>
<evidence type="ECO:0000313" key="8">
    <source>
        <dbReference type="EMBL" id="PRR69281.1"/>
    </source>
</evidence>
<evidence type="ECO:0000256" key="3">
    <source>
        <dbReference type="ARBA" id="ARBA00022960"/>
    </source>
</evidence>
<dbReference type="SUPFAM" id="SSF55729">
    <property type="entry name" value="Acyl-CoA N-acyltransferases (Nat)"/>
    <property type="match status" value="2"/>
</dbReference>